<evidence type="ECO:0000256" key="6">
    <source>
        <dbReference type="ARBA" id="ARBA00023136"/>
    </source>
</evidence>
<name>A0A147JC95_9SPHN</name>
<comment type="subcellular location">
    <subcellularLocation>
        <location evidence="1 8">Cell outer membrane</location>
        <topology evidence="1 8">Multi-pass membrane protein</topology>
    </subcellularLocation>
</comment>
<keyword evidence="7 8" id="KW-0998">Cell outer membrane</keyword>
<comment type="caution">
    <text evidence="13">The sequence shown here is derived from an EMBL/GenBank/DDBJ whole genome shotgun (WGS) entry which is preliminary data.</text>
</comment>
<feature type="domain" description="TonB-dependent receptor-like beta-barrel" evidence="11">
    <location>
        <begin position="421"/>
        <end position="869"/>
    </location>
</feature>
<evidence type="ECO:0000256" key="7">
    <source>
        <dbReference type="ARBA" id="ARBA00023237"/>
    </source>
</evidence>
<reference evidence="13 14" key="1">
    <citation type="journal article" date="2016" name="Front. Microbiol.">
        <title>Genomic Resource of Rice Seed Associated Bacteria.</title>
        <authorList>
            <person name="Midha S."/>
            <person name="Bansal K."/>
            <person name="Sharma S."/>
            <person name="Kumar N."/>
            <person name="Patil P.P."/>
            <person name="Chaudhry V."/>
            <person name="Patil P.B."/>
        </authorList>
    </citation>
    <scope>NUCLEOTIDE SEQUENCE [LARGE SCALE GENOMIC DNA]</scope>
    <source>
        <strain evidence="13 14">NS258</strain>
    </source>
</reference>
<dbReference type="InterPro" id="IPR037066">
    <property type="entry name" value="Plug_dom_sf"/>
</dbReference>
<evidence type="ECO:0000256" key="4">
    <source>
        <dbReference type="ARBA" id="ARBA00022692"/>
    </source>
</evidence>
<dbReference type="InterPro" id="IPR012910">
    <property type="entry name" value="Plug_dom"/>
</dbReference>
<dbReference type="InterPro" id="IPR010104">
    <property type="entry name" value="TonB_rcpt_bac"/>
</dbReference>
<dbReference type="EMBL" id="LDTC01000011">
    <property type="protein sequence ID" value="KTW17326.1"/>
    <property type="molecule type" value="Genomic_DNA"/>
</dbReference>
<keyword evidence="2 8" id="KW-0813">Transport</keyword>
<protein>
    <recommendedName>
        <fullName evidence="15">TonB-dependent receptor</fullName>
    </recommendedName>
</protein>
<evidence type="ECO:0000256" key="9">
    <source>
        <dbReference type="RuleBase" id="RU003357"/>
    </source>
</evidence>
<dbReference type="AlphaFoldDB" id="A0A147JC95"/>
<dbReference type="PANTHER" id="PTHR40980:SF4">
    <property type="entry name" value="TONB-DEPENDENT RECEPTOR-LIKE BETA-BARREL DOMAIN-CONTAINING PROTEIN"/>
    <property type="match status" value="1"/>
</dbReference>
<evidence type="ECO:0000256" key="1">
    <source>
        <dbReference type="ARBA" id="ARBA00004571"/>
    </source>
</evidence>
<evidence type="ECO:0000256" key="2">
    <source>
        <dbReference type="ARBA" id="ARBA00022448"/>
    </source>
</evidence>
<comment type="similarity">
    <text evidence="8 9">Belongs to the TonB-dependent receptor family.</text>
</comment>
<evidence type="ECO:0000259" key="11">
    <source>
        <dbReference type="Pfam" id="PF00593"/>
    </source>
</evidence>
<keyword evidence="3 8" id="KW-1134">Transmembrane beta strand</keyword>
<dbReference type="Proteomes" id="UP000074410">
    <property type="component" value="Unassembled WGS sequence"/>
</dbReference>
<dbReference type="Pfam" id="PF00593">
    <property type="entry name" value="TonB_dep_Rec_b-barrel"/>
    <property type="match status" value="1"/>
</dbReference>
<evidence type="ECO:0000256" key="10">
    <source>
        <dbReference type="SAM" id="SignalP"/>
    </source>
</evidence>
<evidence type="ECO:0000256" key="8">
    <source>
        <dbReference type="PROSITE-ProRule" id="PRU01360"/>
    </source>
</evidence>
<evidence type="ECO:0000313" key="13">
    <source>
        <dbReference type="EMBL" id="KTW17326.1"/>
    </source>
</evidence>
<accession>A0A147JC95</accession>
<organism evidence="13 14">
    <name type="scientific">Sphingomonas sanguinis</name>
    <dbReference type="NCBI Taxonomy" id="33051"/>
    <lineage>
        <taxon>Bacteria</taxon>
        <taxon>Pseudomonadati</taxon>
        <taxon>Pseudomonadota</taxon>
        <taxon>Alphaproteobacteria</taxon>
        <taxon>Sphingomonadales</taxon>
        <taxon>Sphingomonadaceae</taxon>
        <taxon>Sphingomonas</taxon>
    </lineage>
</organism>
<proteinExistence type="inferred from homology"/>
<dbReference type="GO" id="GO:0009279">
    <property type="term" value="C:cell outer membrane"/>
    <property type="evidence" value="ECO:0007669"/>
    <property type="project" value="UniProtKB-SubCell"/>
</dbReference>
<sequence length="903" mass="97943">MAFRSQFRLLLLLSASLPWSAVAQTMVAPDQTANLGAPPVAGSEKEGDIVVTGARLQAKKDIAAKREISVISDSISSDEVGTLPDFGLGEALTRVPGISTIQNNGRGEAQFLSIRGLNADYNLVEIEGVPLPANEISRRNVSLDVIPSSLAARVDVYKSMDAVMNANAIGGIANLRTRSAFDNGGKPYLGGRADMGRWSFQRTRGGNTPSGQAELVGATTFGPDHKFGVVVAGSYFRRVSASLDSASTAPLYVDPTTGQKLSSATTDVSNAAVVPSVRRWLHYDNLRQRYGGLAKLEFDDHVMFKAALTFTDFYHSNDEDRQANSVTPNTAISAATNQYTYITGVTPAGGTVASGNYAQDDDSHYFQKRGIKYADFYGELKPGNHIAADLGVNYAIATYHQDATTSVFRIPAGTNLAYTYTLTPGRFPQFNFAAPSYVFNPANYNFYDYQIAPDDQKEKALTGRANLRMNMAVEDRGFGVAIGLYARFVDRRYNRNVRDYAPIAGAAPLSTFAAPQRYTPYNGGGQTVMFFDPAAVTAFFTANPTKFVANTTNAQASLQSDYTLTEDIKAAYAIGRYVLDDLRVTAGIRYEGTDLTTGSNGFTTVGKTTTLTYGQQSQHYHNWLPSAELDWNVTNTLRARAAFSRTLARPNYSDLAGRQTIAINSGTNFVSITSGNAQLQPRRSDNYDVSLEYYANRDVLFSVAGFLKEVRNEILTVSNTALQPYNGVMTQVTTTQPINASGTVIRGVELNAVVTRFSFLPSPMDGLGIAANLTLLDPTPPSVMMTNGTRRQLSSLIESANVVGNLRAFYTIGPVTVQGAWNHLAPLLLTVSTTDPTQDIRYKAGDVFDAQVRVRLSQAITIVAQGKNLSDNRPMRVTGPGFGLLSEELENGRAYYIGALFRF</sequence>
<keyword evidence="10" id="KW-0732">Signal</keyword>
<evidence type="ECO:0000259" key="12">
    <source>
        <dbReference type="Pfam" id="PF07715"/>
    </source>
</evidence>
<dbReference type="SUPFAM" id="SSF56935">
    <property type="entry name" value="Porins"/>
    <property type="match status" value="1"/>
</dbReference>
<dbReference type="Gene3D" id="2.170.130.10">
    <property type="entry name" value="TonB-dependent receptor, plug domain"/>
    <property type="match status" value="1"/>
</dbReference>
<evidence type="ECO:0000256" key="3">
    <source>
        <dbReference type="ARBA" id="ARBA00022452"/>
    </source>
</evidence>
<dbReference type="PROSITE" id="PS52016">
    <property type="entry name" value="TONB_DEPENDENT_REC_3"/>
    <property type="match status" value="1"/>
</dbReference>
<feature type="chain" id="PRO_5007549606" description="TonB-dependent receptor" evidence="10">
    <location>
        <begin position="24"/>
        <end position="903"/>
    </location>
</feature>
<evidence type="ECO:0000313" key="14">
    <source>
        <dbReference type="Proteomes" id="UP000074410"/>
    </source>
</evidence>
<keyword evidence="5 9" id="KW-0798">TonB box</keyword>
<keyword evidence="6 8" id="KW-0472">Membrane</keyword>
<dbReference type="PANTHER" id="PTHR40980">
    <property type="entry name" value="PLUG DOMAIN-CONTAINING PROTEIN"/>
    <property type="match status" value="1"/>
</dbReference>
<gene>
    <name evidence="13" type="ORF">NS258_02295</name>
</gene>
<dbReference type="Pfam" id="PF07715">
    <property type="entry name" value="Plug"/>
    <property type="match status" value="1"/>
</dbReference>
<dbReference type="InterPro" id="IPR036942">
    <property type="entry name" value="Beta-barrel_TonB_sf"/>
</dbReference>
<dbReference type="InterPro" id="IPR039426">
    <property type="entry name" value="TonB-dep_rcpt-like"/>
</dbReference>
<dbReference type="InterPro" id="IPR000531">
    <property type="entry name" value="Beta-barrel_TonB"/>
</dbReference>
<evidence type="ECO:0008006" key="15">
    <source>
        <dbReference type="Google" id="ProtNLM"/>
    </source>
</evidence>
<dbReference type="NCBIfam" id="TIGR01782">
    <property type="entry name" value="TonB-Xanth-Caul"/>
    <property type="match status" value="1"/>
</dbReference>
<evidence type="ECO:0000256" key="5">
    <source>
        <dbReference type="ARBA" id="ARBA00023077"/>
    </source>
</evidence>
<dbReference type="Gene3D" id="2.40.170.20">
    <property type="entry name" value="TonB-dependent receptor, beta-barrel domain"/>
    <property type="match status" value="1"/>
</dbReference>
<feature type="signal peptide" evidence="10">
    <location>
        <begin position="1"/>
        <end position="23"/>
    </location>
</feature>
<feature type="domain" description="TonB-dependent receptor plug" evidence="12">
    <location>
        <begin position="65"/>
        <end position="172"/>
    </location>
</feature>
<dbReference type="PATRIC" id="fig|33051.5.peg.230"/>
<keyword evidence="4 8" id="KW-0812">Transmembrane</keyword>